<dbReference type="GO" id="GO:0005886">
    <property type="term" value="C:plasma membrane"/>
    <property type="evidence" value="ECO:0007669"/>
    <property type="project" value="TreeGrafter"/>
</dbReference>
<evidence type="ECO:0000256" key="4">
    <source>
        <dbReference type="ARBA" id="ARBA00022777"/>
    </source>
</evidence>
<dbReference type="AlphaFoldDB" id="X1UUV4"/>
<dbReference type="Pfam" id="PF02518">
    <property type="entry name" value="HATPase_c"/>
    <property type="match status" value="1"/>
</dbReference>
<reference evidence="6" key="1">
    <citation type="journal article" date="2014" name="Front. Microbiol.">
        <title>High frequency of phylogenetically diverse reductive dehalogenase-homologous genes in deep subseafloor sedimentary metagenomes.</title>
        <authorList>
            <person name="Kawai M."/>
            <person name="Futagami T."/>
            <person name="Toyoda A."/>
            <person name="Takaki Y."/>
            <person name="Nishi S."/>
            <person name="Hori S."/>
            <person name="Arai W."/>
            <person name="Tsubouchi T."/>
            <person name="Morono Y."/>
            <person name="Uchiyama I."/>
            <person name="Ito T."/>
            <person name="Fujiyama A."/>
            <person name="Inagaki F."/>
            <person name="Takami H."/>
        </authorList>
    </citation>
    <scope>NUCLEOTIDE SEQUENCE</scope>
    <source>
        <strain evidence="6">Expedition CK06-06</strain>
    </source>
</reference>
<evidence type="ECO:0000256" key="1">
    <source>
        <dbReference type="ARBA" id="ARBA00000085"/>
    </source>
</evidence>
<dbReference type="InterPro" id="IPR005467">
    <property type="entry name" value="His_kinase_dom"/>
</dbReference>
<dbReference type="PANTHER" id="PTHR43047">
    <property type="entry name" value="TWO-COMPONENT HISTIDINE PROTEIN KINASE"/>
    <property type="match status" value="1"/>
</dbReference>
<dbReference type="InterPro" id="IPR004358">
    <property type="entry name" value="Sig_transdc_His_kin-like_C"/>
</dbReference>
<feature type="domain" description="Histidine kinase" evidence="5">
    <location>
        <begin position="1"/>
        <end position="47"/>
    </location>
</feature>
<accession>X1UUV4</accession>
<dbReference type="InterPro" id="IPR036890">
    <property type="entry name" value="HATPase_C_sf"/>
</dbReference>
<comment type="catalytic activity">
    <reaction evidence="1">
        <text>ATP + protein L-histidine = ADP + protein N-phospho-L-histidine.</text>
        <dbReference type="EC" id="2.7.13.3"/>
    </reaction>
</comment>
<dbReference type="EMBL" id="BARW01032827">
    <property type="protein sequence ID" value="GAJ03656.1"/>
    <property type="molecule type" value="Genomic_DNA"/>
</dbReference>
<dbReference type="GO" id="GO:0009927">
    <property type="term" value="F:histidine phosphotransfer kinase activity"/>
    <property type="evidence" value="ECO:0007669"/>
    <property type="project" value="TreeGrafter"/>
</dbReference>
<evidence type="ECO:0000256" key="3">
    <source>
        <dbReference type="ARBA" id="ARBA00022679"/>
    </source>
</evidence>
<name>X1UUV4_9ZZZZ</name>
<feature type="non-terminal residue" evidence="6">
    <location>
        <position position="1"/>
    </location>
</feature>
<dbReference type="Gene3D" id="3.30.565.10">
    <property type="entry name" value="Histidine kinase-like ATPase, C-terminal domain"/>
    <property type="match status" value="1"/>
</dbReference>
<dbReference type="PROSITE" id="PS50109">
    <property type="entry name" value="HIS_KIN"/>
    <property type="match status" value="1"/>
</dbReference>
<dbReference type="InterPro" id="IPR003594">
    <property type="entry name" value="HATPase_dom"/>
</dbReference>
<keyword evidence="3" id="KW-0808">Transferase</keyword>
<evidence type="ECO:0000313" key="6">
    <source>
        <dbReference type="EMBL" id="GAJ03656.1"/>
    </source>
</evidence>
<dbReference type="GO" id="GO:0000155">
    <property type="term" value="F:phosphorelay sensor kinase activity"/>
    <property type="evidence" value="ECO:0007669"/>
    <property type="project" value="TreeGrafter"/>
</dbReference>
<comment type="caution">
    <text evidence="6">The sequence shown here is derived from an EMBL/GenBank/DDBJ whole genome shotgun (WGS) entry which is preliminary data.</text>
</comment>
<gene>
    <name evidence="6" type="ORF">S12H4_51867</name>
</gene>
<dbReference type="PANTHER" id="PTHR43047:SF72">
    <property type="entry name" value="OSMOSENSING HISTIDINE PROTEIN KINASE SLN1"/>
    <property type="match status" value="1"/>
</dbReference>
<protein>
    <recommendedName>
        <fullName evidence="2">histidine kinase</fullName>
        <ecNumber evidence="2">2.7.13.3</ecNumber>
    </recommendedName>
</protein>
<dbReference type="PRINTS" id="PR00344">
    <property type="entry name" value="BCTRLSENSOR"/>
</dbReference>
<dbReference type="SUPFAM" id="SSF55874">
    <property type="entry name" value="ATPase domain of HSP90 chaperone/DNA topoisomerase II/histidine kinase"/>
    <property type="match status" value="1"/>
</dbReference>
<proteinExistence type="predicted"/>
<sequence length="49" mass="5114">PLAKSKGGSGLGLAVTKQIIEKHGGQIWVESEYGKGSRFIFTLPLATAA</sequence>
<organism evidence="6">
    <name type="scientific">marine sediment metagenome</name>
    <dbReference type="NCBI Taxonomy" id="412755"/>
    <lineage>
        <taxon>unclassified sequences</taxon>
        <taxon>metagenomes</taxon>
        <taxon>ecological metagenomes</taxon>
    </lineage>
</organism>
<dbReference type="EC" id="2.7.13.3" evidence="2"/>
<evidence type="ECO:0000259" key="5">
    <source>
        <dbReference type="PROSITE" id="PS50109"/>
    </source>
</evidence>
<keyword evidence="4" id="KW-0418">Kinase</keyword>
<evidence type="ECO:0000256" key="2">
    <source>
        <dbReference type="ARBA" id="ARBA00012438"/>
    </source>
</evidence>